<feature type="transmembrane region" description="Helical" evidence="1">
    <location>
        <begin position="47"/>
        <end position="70"/>
    </location>
</feature>
<dbReference type="GeneID" id="301323755"/>
<reference evidence="2 5" key="1">
    <citation type="submission" date="2021-06" db="EMBL/GenBank/DDBJ databases">
        <title>Collection of gut derived symbiotic bacterial strains cultured from healthy donors.</title>
        <authorList>
            <person name="Lin H."/>
            <person name="Littmann E."/>
            <person name="Pamer E.G."/>
        </authorList>
    </citation>
    <scope>NUCLEOTIDE SEQUENCE</scope>
    <source>
        <strain evidence="3 5">MSK.21.70</strain>
        <strain evidence="2">MSK.21.82</strain>
    </source>
</reference>
<dbReference type="EMBL" id="JAHOEL010000001">
    <property type="protein sequence ID" value="MBV3391711.1"/>
    <property type="molecule type" value="Genomic_DNA"/>
</dbReference>
<keyword evidence="1" id="KW-0812">Transmembrane</keyword>
<dbReference type="EMBL" id="JAHOEF010000001">
    <property type="protein sequence ID" value="MBV3381653.1"/>
    <property type="molecule type" value="Genomic_DNA"/>
</dbReference>
<feature type="transmembrane region" description="Helical" evidence="1">
    <location>
        <begin position="6"/>
        <end position="26"/>
    </location>
</feature>
<dbReference type="RefSeq" id="WP_217746799.1">
    <property type="nucleotide sequence ID" value="NZ_JAHOEB010000001.1"/>
</dbReference>
<gene>
    <name evidence="2" type="ORF">KSV97_00100</name>
    <name evidence="3" type="ORF">KSW06_00250</name>
</gene>
<accession>A0AAW4MT21</accession>
<dbReference type="Proteomes" id="UP001197492">
    <property type="component" value="Unassembled WGS sequence"/>
</dbReference>
<sequence>MIETIIRYIIIAIVLGLIGEVISYLSSSKTTDENISTTHYRVKAPAVLKYACMSQFILGLIMFLVFSYFYLKGNETVEMGHLYVSSIFGAIGLYGVAWTSKWGVKVDGSQLEIHRIFRIKKVLCITDIGQVIIDKKDAMILYDKMGKKLIKIDALSDNYDHLLNLLKSQNIKISNKRLK</sequence>
<name>A0AAW4MT21_9FIRM</name>
<proteinExistence type="predicted"/>
<feature type="transmembrane region" description="Helical" evidence="1">
    <location>
        <begin position="82"/>
        <end position="100"/>
    </location>
</feature>
<evidence type="ECO:0000313" key="2">
    <source>
        <dbReference type="EMBL" id="MBV3381653.1"/>
    </source>
</evidence>
<dbReference type="Proteomes" id="UP001196408">
    <property type="component" value="Unassembled WGS sequence"/>
</dbReference>
<dbReference type="AlphaFoldDB" id="A0AAW4MT21"/>
<comment type="caution">
    <text evidence="2">The sequence shown here is derived from an EMBL/GenBank/DDBJ whole genome shotgun (WGS) entry which is preliminary data.</text>
</comment>
<evidence type="ECO:0000256" key="1">
    <source>
        <dbReference type="SAM" id="Phobius"/>
    </source>
</evidence>
<protein>
    <recommendedName>
        <fullName evidence="6">DUF5673 domain-containing protein</fullName>
    </recommendedName>
</protein>
<evidence type="ECO:0008006" key="6">
    <source>
        <dbReference type="Google" id="ProtNLM"/>
    </source>
</evidence>
<keyword evidence="1" id="KW-1133">Transmembrane helix</keyword>
<evidence type="ECO:0000313" key="5">
    <source>
        <dbReference type="Proteomes" id="UP001197492"/>
    </source>
</evidence>
<keyword evidence="1" id="KW-0472">Membrane</keyword>
<evidence type="ECO:0000313" key="3">
    <source>
        <dbReference type="EMBL" id="MBV3391711.1"/>
    </source>
</evidence>
<keyword evidence="5" id="KW-1185">Reference proteome</keyword>
<evidence type="ECO:0000313" key="4">
    <source>
        <dbReference type="Proteomes" id="UP001196408"/>
    </source>
</evidence>
<organism evidence="2 4">
    <name type="scientific">Catenibacterium mitsuokai</name>
    <dbReference type="NCBI Taxonomy" id="100886"/>
    <lineage>
        <taxon>Bacteria</taxon>
        <taxon>Bacillati</taxon>
        <taxon>Bacillota</taxon>
        <taxon>Erysipelotrichia</taxon>
        <taxon>Erysipelotrichales</taxon>
        <taxon>Coprobacillaceae</taxon>
        <taxon>Catenibacterium</taxon>
    </lineage>
</organism>